<dbReference type="InterPro" id="IPR018164">
    <property type="entry name" value="Ala-tRNA-synth_IIc_N"/>
</dbReference>
<dbReference type="GO" id="GO:0004813">
    <property type="term" value="F:alanine-tRNA ligase activity"/>
    <property type="evidence" value="ECO:0007669"/>
    <property type="project" value="UniProtKB-UniRule"/>
</dbReference>
<dbReference type="InterPro" id="IPR018163">
    <property type="entry name" value="Thr/Ala-tRNA-synth_IIc_edit"/>
</dbReference>
<dbReference type="InterPro" id="IPR023033">
    <property type="entry name" value="Ala_tRNA_ligase_euk/bac"/>
</dbReference>
<dbReference type="GO" id="GO:0002161">
    <property type="term" value="F:aminoacyl-tRNA deacylase activity"/>
    <property type="evidence" value="ECO:0007669"/>
    <property type="project" value="TreeGrafter"/>
</dbReference>
<evidence type="ECO:0000256" key="14">
    <source>
        <dbReference type="HAMAP-Rule" id="MF_03133"/>
    </source>
</evidence>
<dbReference type="GO" id="GO:0005524">
    <property type="term" value="F:ATP binding"/>
    <property type="evidence" value="ECO:0007669"/>
    <property type="project" value="UniProtKB-UniRule"/>
</dbReference>
<dbReference type="InterPro" id="IPR018165">
    <property type="entry name" value="Ala-tRNA-synth_IIc_core"/>
</dbReference>
<gene>
    <name evidence="16" type="ORF">CHS0354_000664</name>
</gene>
<organism evidence="16 17">
    <name type="scientific">Potamilus streckersoni</name>
    <dbReference type="NCBI Taxonomy" id="2493646"/>
    <lineage>
        <taxon>Eukaryota</taxon>
        <taxon>Metazoa</taxon>
        <taxon>Spiralia</taxon>
        <taxon>Lophotrochozoa</taxon>
        <taxon>Mollusca</taxon>
        <taxon>Bivalvia</taxon>
        <taxon>Autobranchia</taxon>
        <taxon>Heteroconchia</taxon>
        <taxon>Palaeoheterodonta</taxon>
        <taxon>Unionida</taxon>
        <taxon>Unionoidea</taxon>
        <taxon>Unionidae</taxon>
        <taxon>Ambleminae</taxon>
        <taxon>Lampsilini</taxon>
        <taxon>Potamilus</taxon>
    </lineage>
</organism>
<reference evidence="16" key="1">
    <citation type="journal article" date="2021" name="Genome Biol. Evol.">
        <title>A High-Quality Reference Genome for a Parasitic Bivalve with Doubly Uniparental Inheritance (Bivalvia: Unionida).</title>
        <authorList>
            <person name="Smith C.H."/>
        </authorList>
    </citation>
    <scope>NUCLEOTIDE SEQUENCE</scope>
    <source>
        <strain evidence="16">CHS0354</strain>
    </source>
</reference>
<dbReference type="SUPFAM" id="SSF55681">
    <property type="entry name" value="Class II aaRS and biotin synthetases"/>
    <property type="match status" value="1"/>
</dbReference>
<dbReference type="CDD" id="cd00673">
    <property type="entry name" value="AlaRS_core"/>
    <property type="match status" value="1"/>
</dbReference>
<keyword evidence="6 14" id="KW-0479">Metal-binding</keyword>
<dbReference type="PANTHER" id="PTHR11777:SF9">
    <property type="entry name" value="ALANINE--TRNA LIGASE, CYTOPLASMIC"/>
    <property type="match status" value="1"/>
</dbReference>
<feature type="binding site" evidence="14">
    <location>
        <position position="759"/>
    </location>
    <ligand>
        <name>Zn(2+)</name>
        <dbReference type="ChEBI" id="CHEBI:29105"/>
    </ligand>
</feature>
<keyword evidence="10 14" id="KW-0694">RNA-binding</keyword>
<evidence type="ECO:0000256" key="1">
    <source>
        <dbReference type="ARBA" id="ARBA00008429"/>
    </source>
</evidence>
<dbReference type="PANTHER" id="PTHR11777">
    <property type="entry name" value="ALANYL-TRNA SYNTHETASE"/>
    <property type="match status" value="1"/>
</dbReference>
<evidence type="ECO:0000256" key="7">
    <source>
        <dbReference type="ARBA" id="ARBA00022741"/>
    </source>
</evidence>
<feature type="domain" description="Alanyl-transfer RNA synthetases family profile" evidence="15">
    <location>
        <begin position="76"/>
        <end position="798"/>
    </location>
</feature>
<dbReference type="InterPro" id="IPR045864">
    <property type="entry name" value="aa-tRNA-synth_II/BPL/LPL"/>
</dbReference>
<dbReference type="Gene3D" id="3.10.310.40">
    <property type="match status" value="1"/>
</dbReference>
<dbReference type="SMART" id="SM00863">
    <property type="entry name" value="tRNA_SAD"/>
    <property type="match status" value="1"/>
</dbReference>
<evidence type="ECO:0000256" key="13">
    <source>
        <dbReference type="ARBA" id="ARBA00048300"/>
    </source>
</evidence>
<comment type="function">
    <text evidence="14">Catalyzes the attachment of alanine to tRNA(Ala) in a two-step reaction: alanine is first activated by ATP to form Ala-AMP and then transferred to the acceptor end of tRNA(Ala). Also edits incorrectly charged tRNA(Ala) via its editing domain.</text>
</comment>
<evidence type="ECO:0000313" key="16">
    <source>
        <dbReference type="EMBL" id="KAK3604999.1"/>
    </source>
</evidence>
<evidence type="ECO:0000313" key="17">
    <source>
        <dbReference type="Proteomes" id="UP001195483"/>
    </source>
</evidence>
<dbReference type="NCBIfam" id="TIGR00344">
    <property type="entry name" value="alaS"/>
    <property type="match status" value="1"/>
</dbReference>
<evidence type="ECO:0000256" key="12">
    <source>
        <dbReference type="ARBA" id="ARBA00023146"/>
    </source>
</evidence>
<dbReference type="GO" id="GO:0005737">
    <property type="term" value="C:cytoplasm"/>
    <property type="evidence" value="ECO:0007669"/>
    <property type="project" value="InterPro"/>
</dbReference>
<comment type="catalytic activity">
    <reaction evidence="13 14">
        <text>tRNA(Ala) + L-alanine + ATP = L-alanyl-tRNA(Ala) + AMP + diphosphate</text>
        <dbReference type="Rhea" id="RHEA:12540"/>
        <dbReference type="Rhea" id="RHEA-COMP:9657"/>
        <dbReference type="Rhea" id="RHEA-COMP:9923"/>
        <dbReference type="ChEBI" id="CHEBI:30616"/>
        <dbReference type="ChEBI" id="CHEBI:33019"/>
        <dbReference type="ChEBI" id="CHEBI:57972"/>
        <dbReference type="ChEBI" id="CHEBI:78442"/>
        <dbReference type="ChEBI" id="CHEBI:78497"/>
        <dbReference type="ChEBI" id="CHEBI:456215"/>
        <dbReference type="EC" id="6.1.1.7"/>
    </reaction>
</comment>
<dbReference type="FunFam" id="3.30.980.10:FF:000004">
    <property type="entry name" value="Alanine--tRNA ligase, cytoplasmic"/>
    <property type="match status" value="1"/>
</dbReference>
<dbReference type="GO" id="GO:0000049">
    <property type="term" value="F:tRNA binding"/>
    <property type="evidence" value="ECO:0007669"/>
    <property type="project" value="UniProtKB-KW"/>
</dbReference>
<dbReference type="AlphaFoldDB" id="A0AAE0T7Z5"/>
<evidence type="ECO:0000256" key="3">
    <source>
        <dbReference type="ARBA" id="ARBA00017959"/>
    </source>
</evidence>
<dbReference type="FunFam" id="3.30.54.20:FF:000001">
    <property type="entry name" value="Alanine--tRNA ligase"/>
    <property type="match status" value="1"/>
</dbReference>
<evidence type="ECO:0000256" key="2">
    <source>
        <dbReference type="ARBA" id="ARBA00013168"/>
    </source>
</evidence>
<comment type="subunit">
    <text evidence="14">Monomer.</text>
</comment>
<dbReference type="PROSITE" id="PS50860">
    <property type="entry name" value="AA_TRNA_LIGASE_II_ALA"/>
    <property type="match status" value="1"/>
</dbReference>
<dbReference type="Proteomes" id="UP001195483">
    <property type="component" value="Unassembled WGS sequence"/>
</dbReference>
<keyword evidence="9 14" id="KW-0067">ATP-binding</keyword>
<name>A0AAE0T7Z5_9BIVA</name>
<comment type="caution">
    <text evidence="16">The sequence shown here is derived from an EMBL/GenBank/DDBJ whole genome shotgun (WGS) entry which is preliminary data.</text>
</comment>
<dbReference type="Gene3D" id="3.30.980.10">
    <property type="entry name" value="Threonyl-trna Synthetase, Chain A, domain 2"/>
    <property type="match status" value="1"/>
</dbReference>
<evidence type="ECO:0000256" key="4">
    <source>
        <dbReference type="ARBA" id="ARBA00022555"/>
    </source>
</evidence>
<dbReference type="PRINTS" id="PR00980">
    <property type="entry name" value="TRNASYNTHALA"/>
</dbReference>
<evidence type="ECO:0000256" key="8">
    <source>
        <dbReference type="ARBA" id="ARBA00022833"/>
    </source>
</evidence>
<accession>A0AAE0T7Z5</accession>
<dbReference type="InterPro" id="IPR009000">
    <property type="entry name" value="Transl_B-barrel_sf"/>
</dbReference>
<reference evidence="16" key="3">
    <citation type="submission" date="2023-05" db="EMBL/GenBank/DDBJ databases">
        <authorList>
            <person name="Smith C.H."/>
        </authorList>
    </citation>
    <scope>NUCLEOTIDE SEQUENCE</scope>
    <source>
        <strain evidence="16">CHS0354</strain>
        <tissue evidence="16">Mantle</tissue>
    </source>
</reference>
<keyword evidence="11 14" id="KW-0648">Protein biosynthesis</keyword>
<dbReference type="EMBL" id="JAEAOA010000085">
    <property type="protein sequence ID" value="KAK3604999.1"/>
    <property type="molecule type" value="Genomic_DNA"/>
</dbReference>
<dbReference type="Gene3D" id="2.40.30.130">
    <property type="match status" value="1"/>
</dbReference>
<dbReference type="HAMAP" id="MF_00036_B">
    <property type="entry name" value="Ala_tRNA_synth_B"/>
    <property type="match status" value="1"/>
</dbReference>
<dbReference type="SUPFAM" id="SSF101353">
    <property type="entry name" value="Putative anticodon-binding domain of alanyl-tRNA synthetase (AlaRS)"/>
    <property type="match status" value="1"/>
</dbReference>
<keyword evidence="8 14" id="KW-0862">Zinc</keyword>
<comment type="cofactor">
    <cofactor evidence="14">
        <name>Zn(2+)</name>
        <dbReference type="ChEBI" id="CHEBI:29105"/>
    </cofactor>
    <text evidence="14">Binds 1 zinc ion per subunit.</text>
</comment>
<dbReference type="GO" id="GO:0008270">
    <property type="term" value="F:zinc ion binding"/>
    <property type="evidence" value="ECO:0007669"/>
    <property type="project" value="UniProtKB-UniRule"/>
</dbReference>
<evidence type="ECO:0000256" key="6">
    <source>
        <dbReference type="ARBA" id="ARBA00022723"/>
    </source>
</evidence>
<keyword evidence="5 14" id="KW-0436">Ligase</keyword>
<dbReference type="Pfam" id="PF07973">
    <property type="entry name" value="tRNA_SAD"/>
    <property type="match status" value="1"/>
</dbReference>
<dbReference type="SUPFAM" id="SSF50447">
    <property type="entry name" value="Translation proteins"/>
    <property type="match status" value="1"/>
</dbReference>
<feature type="binding site" evidence="14">
    <location>
        <position position="652"/>
    </location>
    <ligand>
        <name>Zn(2+)</name>
        <dbReference type="ChEBI" id="CHEBI:29105"/>
    </ligand>
</feature>
<dbReference type="EC" id="6.1.1.7" evidence="2"/>
<evidence type="ECO:0000259" key="15">
    <source>
        <dbReference type="PROSITE" id="PS50860"/>
    </source>
</evidence>
<evidence type="ECO:0000256" key="10">
    <source>
        <dbReference type="ARBA" id="ARBA00022884"/>
    </source>
</evidence>
<feature type="binding site" evidence="14">
    <location>
        <position position="755"/>
    </location>
    <ligand>
        <name>Zn(2+)</name>
        <dbReference type="ChEBI" id="CHEBI:29105"/>
    </ligand>
</feature>
<reference evidence="16" key="2">
    <citation type="journal article" date="2021" name="Genome Biol. Evol.">
        <title>Developing a high-quality reference genome for a parasitic bivalve with doubly uniparental inheritance (Bivalvia: Unionida).</title>
        <authorList>
            <person name="Smith C.H."/>
        </authorList>
    </citation>
    <scope>NUCLEOTIDE SEQUENCE</scope>
    <source>
        <strain evidence="16">CHS0354</strain>
        <tissue evidence="16">Mantle</tissue>
    </source>
</reference>
<keyword evidence="4 14" id="KW-0820">tRNA-binding</keyword>
<sequence>MATPAGVMATPAGELRQCLQELRHFLQEVRRFLQELRSFLQELRYFLQELRHILQELRHILQELYFSCRKFYFSVQFIVIVRVRGKGHMIIKSAPCIPDSDPTLLFVNSGMNQFKDVFLGKGSRPYRRVANSQKCIRVSGKHNDLDDVGRDTYHHTFFEMLGNWSFNDYYKSEAIVWAWELLTEVWRLPKERLYATVYEEDEEAEGLWKELTDINPSHIKRFGKKDNFWEMGETGPCGPCSEIHIDLTKEGRGGNLVNMGSPEVIEIWNLVFIQYNRNEAGQLELLPQKHVDTGMGFERVTAVLQGRVSNYDSDIFQPLFAEITDLTGKRYSDLKKTIVQREETDVAFRVVADHIRTLSFAIADGAMPSNEGRGYVLRRILRRAIRFAHLLRAETANEGAYLFRLVQTLANQMRDVYPELYESIDIIQKTIKVEEESFLQTLERGLMLFGELADVAKRTENGVISGKEAFKLYDTFGFPIDLTMLLAREKQLSVDEGEFDVCMEEQRNRARMDRKKKHVLSRKEGNGVGSFMGGRLIQEPTVFCGYECFELEATIVGWKGDGNGKFVQFDRTPFYAEGGGQVGDKGTFETEHYVFEILDTQKRDGVFLHYIEHAIEKSTGDSVPVGVISDVCRWSGLASVDKLRRERIAVNHTATHLIHSALRLILGKHVQQKGSLVNEEKLRFDFSHFEKIHEAQLNEIEWLVNEKIRNVIPVKNHVDILFDEAKKMGALAFFGDKYGDVVRVVEIGDYSVECCGGTHVNNTGEIGCVKILGEASVSSGVRRIEVLSGTGAFMLFQREYAMLQQLKKQFGVRTEDELKQKMVQLSESGKMMQKELERVRLERGQKAIEQQMTNAKNVRGVRLLGLELKGNEVTMDIYKDLAEQTRRKWVDVVICLTGVTAEGKAIIVLGIGEDASTKYDAKELIVPLSKLIGGGGGGKREIATAGGKEVSGLEKVFPSLEELL</sequence>
<evidence type="ECO:0000256" key="9">
    <source>
        <dbReference type="ARBA" id="ARBA00022840"/>
    </source>
</evidence>
<dbReference type="InterPro" id="IPR003156">
    <property type="entry name" value="DHHA1_dom"/>
</dbReference>
<dbReference type="InterPro" id="IPR002318">
    <property type="entry name" value="Ala-tRNA-lgiase_IIc"/>
</dbReference>
<protein>
    <recommendedName>
        <fullName evidence="3">Alanine--tRNA ligase</fullName>
        <ecNumber evidence="2">6.1.1.7</ecNumber>
    </recommendedName>
</protein>
<dbReference type="FunFam" id="3.30.930.10:FF:000011">
    <property type="entry name" value="Alanine--tRNA ligase, cytoplasmic"/>
    <property type="match status" value="1"/>
</dbReference>
<dbReference type="FunFam" id="3.10.310.40:FF:000001">
    <property type="entry name" value="Alanine--tRNA ligase"/>
    <property type="match status" value="1"/>
</dbReference>
<keyword evidence="12 14" id="KW-0030">Aminoacyl-tRNA synthetase</keyword>
<proteinExistence type="inferred from homology"/>
<dbReference type="Pfam" id="PF02272">
    <property type="entry name" value="DHHA1"/>
    <property type="match status" value="1"/>
</dbReference>
<dbReference type="Pfam" id="PF01411">
    <property type="entry name" value="tRNA-synt_2c"/>
    <property type="match status" value="1"/>
</dbReference>
<dbReference type="InterPro" id="IPR050058">
    <property type="entry name" value="Ala-tRNA_ligase"/>
</dbReference>
<comment type="similarity">
    <text evidence="1">Belongs to the class-II aminoacyl-tRNA synthetase family. Alax-L subfamily.</text>
</comment>
<keyword evidence="17" id="KW-1185">Reference proteome</keyword>
<feature type="binding site" evidence="14">
    <location>
        <position position="656"/>
    </location>
    <ligand>
        <name>Zn(2+)</name>
        <dbReference type="ChEBI" id="CHEBI:29105"/>
    </ligand>
</feature>
<comment type="domain">
    <text evidence="14">Consists of three domains; the N-terminal catalytic domain, the editing domain and the C-terminal C-Ala domain. The editing domain removes incorrectly charged amino acids, while the C-Ala domain, along with tRNA(Ala), serves as a bridge to cooperatively bring together the editing and aminoacylation centers thus stimulating deacylation of misacylated tRNAs.</text>
</comment>
<keyword evidence="7 14" id="KW-0547">Nucleotide-binding</keyword>
<evidence type="ECO:0000256" key="11">
    <source>
        <dbReference type="ARBA" id="ARBA00022917"/>
    </source>
</evidence>
<dbReference type="SUPFAM" id="SSF55186">
    <property type="entry name" value="ThrRS/AlaRS common domain"/>
    <property type="match status" value="1"/>
</dbReference>
<dbReference type="Gene3D" id="3.30.930.10">
    <property type="entry name" value="Bira Bifunctional Protein, Domain 2"/>
    <property type="match status" value="1"/>
</dbReference>
<evidence type="ECO:0000256" key="5">
    <source>
        <dbReference type="ARBA" id="ARBA00022598"/>
    </source>
</evidence>
<dbReference type="GO" id="GO:0006419">
    <property type="term" value="P:alanyl-tRNA aminoacylation"/>
    <property type="evidence" value="ECO:0007669"/>
    <property type="project" value="InterPro"/>
</dbReference>
<dbReference type="Gene3D" id="3.30.54.20">
    <property type="match status" value="1"/>
</dbReference>
<dbReference type="InterPro" id="IPR012947">
    <property type="entry name" value="tRNA_SAD"/>
</dbReference>
<dbReference type="InterPro" id="IPR018162">
    <property type="entry name" value="Ala-tRNA-ligase_IIc_anticod-bd"/>
</dbReference>